<feature type="signal peptide" evidence="1">
    <location>
        <begin position="1"/>
        <end position="19"/>
    </location>
</feature>
<dbReference type="OrthoDB" id="283575at2759"/>
<protein>
    <submittedName>
        <fullName evidence="2">Uncharacterized protein</fullName>
    </submittedName>
</protein>
<keyword evidence="1" id="KW-0732">Signal</keyword>
<accession>A0A9X0CLQ4</accession>
<dbReference type="AlphaFoldDB" id="A0A9X0CLQ4"/>
<dbReference type="Proteomes" id="UP001163046">
    <property type="component" value="Unassembled WGS sequence"/>
</dbReference>
<reference evidence="2" key="1">
    <citation type="submission" date="2023-01" db="EMBL/GenBank/DDBJ databases">
        <title>Genome assembly of the deep-sea coral Lophelia pertusa.</title>
        <authorList>
            <person name="Herrera S."/>
            <person name="Cordes E."/>
        </authorList>
    </citation>
    <scope>NUCLEOTIDE SEQUENCE</scope>
    <source>
        <strain evidence="2">USNM1676648</strain>
        <tissue evidence="2">Polyp</tissue>
    </source>
</reference>
<organism evidence="2 3">
    <name type="scientific">Desmophyllum pertusum</name>
    <dbReference type="NCBI Taxonomy" id="174260"/>
    <lineage>
        <taxon>Eukaryota</taxon>
        <taxon>Metazoa</taxon>
        <taxon>Cnidaria</taxon>
        <taxon>Anthozoa</taxon>
        <taxon>Hexacorallia</taxon>
        <taxon>Scleractinia</taxon>
        <taxon>Caryophylliina</taxon>
        <taxon>Caryophylliidae</taxon>
        <taxon>Desmophyllum</taxon>
    </lineage>
</organism>
<dbReference type="EMBL" id="MU827304">
    <property type="protein sequence ID" value="KAJ7365217.1"/>
    <property type="molecule type" value="Genomic_DNA"/>
</dbReference>
<evidence type="ECO:0000256" key="1">
    <source>
        <dbReference type="SAM" id="SignalP"/>
    </source>
</evidence>
<evidence type="ECO:0000313" key="3">
    <source>
        <dbReference type="Proteomes" id="UP001163046"/>
    </source>
</evidence>
<evidence type="ECO:0000313" key="2">
    <source>
        <dbReference type="EMBL" id="KAJ7365217.1"/>
    </source>
</evidence>
<feature type="chain" id="PRO_5040726032" evidence="1">
    <location>
        <begin position="20"/>
        <end position="117"/>
    </location>
</feature>
<gene>
    <name evidence="2" type="ORF">OS493_007869</name>
</gene>
<keyword evidence="3" id="KW-1185">Reference proteome</keyword>
<name>A0A9X0CLQ4_9CNID</name>
<comment type="caution">
    <text evidence="2">The sequence shown here is derived from an EMBL/GenBank/DDBJ whole genome shotgun (WGS) entry which is preliminary data.</text>
</comment>
<sequence length="117" mass="13276">MSISSVVFLLPFMLILAFGDQPEKNEANNSPTWTDYTPQWCTKDGRVRLSVKMPKPEGCQKLCVEMNPKCTAVEWWENAGGLCYECTKPSLRVPYKDPSDLAHPPHVYIMKPMQGKV</sequence>
<proteinExistence type="predicted"/>